<dbReference type="EMBL" id="ABAX03000038">
    <property type="protein sequence ID" value="EDR95964.1"/>
    <property type="molecule type" value="Genomic_DNA"/>
</dbReference>
<comment type="caution">
    <text evidence="9">The sequence shown here is derived from an EMBL/GenBank/DDBJ whole genome shotgun (WGS) entry which is preliminary data.</text>
</comment>
<evidence type="ECO:0000256" key="1">
    <source>
        <dbReference type="ARBA" id="ARBA00022679"/>
    </source>
</evidence>
<comment type="catalytic activity">
    <reaction evidence="6">
        <text>L-threonyl-[protein] + ATP = 3-O-(5'-adenylyl)-L-threonyl-[protein] + diphosphate</text>
        <dbReference type="Rhea" id="RHEA:54292"/>
        <dbReference type="Rhea" id="RHEA-COMP:11060"/>
        <dbReference type="Rhea" id="RHEA-COMP:13847"/>
        <dbReference type="ChEBI" id="CHEBI:30013"/>
        <dbReference type="ChEBI" id="CHEBI:30616"/>
        <dbReference type="ChEBI" id="CHEBI:33019"/>
        <dbReference type="ChEBI" id="CHEBI:138113"/>
        <dbReference type="EC" id="2.7.7.108"/>
    </reaction>
</comment>
<keyword evidence="3" id="KW-0547">Nucleotide-binding</keyword>
<dbReference type="EC" id="2.7.7.108" evidence="5"/>
<dbReference type="PANTHER" id="PTHR39560:SF1">
    <property type="entry name" value="PROTEIN ADENYLYLTRANSFERASE FIC-RELATED"/>
    <property type="match status" value="1"/>
</dbReference>
<organism evidence="9 10">
    <name type="scientific">Anaerostipes caccae (strain DSM 14662 / CCUG 47493 / JCM 13470 / NCIMB 13811 / L1-92)</name>
    <dbReference type="NCBI Taxonomy" id="411490"/>
    <lineage>
        <taxon>Bacteria</taxon>
        <taxon>Bacillati</taxon>
        <taxon>Bacillota</taxon>
        <taxon>Clostridia</taxon>
        <taxon>Lachnospirales</taxon>
        <taxon>Lachnospiraceae</taxon>
        <taxon>Anaerostipes</taxon>
    </lineage>
</organism>
<comment type="catalytic activity">
    <reaction evidence="7">
        <text>L-tyrosyl-[protein] + ATP = O-(5'-adenylyl)-L-tyrosyl-[protein] + diphosphate</text>
        <dbReference type="Rhea" id="RHEA:54288"/>
        <dbReference type="Rhea" id="RHEA-COMP:10136"/>
        <dbReference type="Rhea" id="RHEA-COMP:13846"/>
        <dbReference type="ChEBI" id="CHEBI:30616"/>
        <dbReference type="ChEBI" id="CHEBI:33019"/>
        <dbReference type="ChEBI" id="CHEBI:46858"/>
        <dbReference type="ChEBI" id="CHEBI:83624"/>
        <dbReference type="EC" id="2.7.7.108"/>
    </reaction>
</comment>
<evidence type="ECO:0000256" key="6">
    <source>
        <dbReference type="ARBA" id="ARBA00047939"/>
    </source>
</evidence>
<dbReference type="Proteomes" id="UP000004935">
    <property type="component" value="Unassembled WGS sequence"/>
</dbReference>
<dbReference type="Gene3D" id="1.10.3290.10">
    <property type="entry name" value="Fido-like domain"/>
    <property type="match status" value="1"/>
</dbReference>
<keyword evidence="1" id="KW-0808">Transferase</keyword>
<dbReference type="eggNOG" id="COG2184">
    <property type="taxonomic scope" value="Bacteria"/>
</dbReference>
<dbReference type="PANTHER" id="PTHR39560">
    <property type="entry name" value="PROTEIN ADENYLYLTRANSFERASE FIC-RELATED"/>
    <property type="match status" value="1"/>
</dbReference>
<reference evidence="9" key="1">
    <citation type="submission" date="2007-11" db="EMBL/GenBank/DDBJ databases">
        <authorList>
            <person name="Fulton L."/>
            <person name="Clifton S."/>
            <person name="Fulton B."/>
            <person name="Xu J."/>
            <person name="Minx P."/>
            <person name="Pepin K.H."/>
            <person name="Johnson M."/>
            <person name="Thiruvilangam P."/>
            <person name="Bhonagiri V."/>
            <person name="Nash W.E."/>
            <person name="Mardis E.R."/>
            <person name="Wilson R.K."/>
        </authorList>
    </citation>
    <scope>NUCLEOTIDE SEQUENCE [LARGE SCALE GENOMIC DNA]</scope>
    <source>
        <strain evidence="9">DSM 14662</strain>
    </source>
</reference>
<evidence type="ECO:0000313" key="9">
    <source>
        <dbReference type="EMBL" id="EDR95964.1"/>
    </source>
</evidence>
<evidence type="ECO:0000313" key="10">
    <source>
        <dbReference type="Proteomes" id="UP000004935"/>
    </source>
</evidence>
<dbReference type="STRING" id="411490.ANACAC_03639"/>
<reference evidence="9" key="2">
    <citation type="submission" date="2013-11" db="EMBL/GenBank/DDBJ databases">
        <title>Draft genome sequence of Anaerostipes caccae (DSM 14662).</title>
        <authorList>
            <person name="Sudarsanam P."/>
            <person name="Ley R."/>
            <person name="Guruge J."/>
            <person name="Turnbaugh P.J."/>
            <person name="Mahowald M."/>
            <person name="Liep D."/>
            <person name="Gordon J."/>
        </authorList>
    </citation>
    <scope>NUCLEOTIDE SEQUENCE</scope>
    <source>
        <strain evidence="9">DSM 14662</strain>
    </source>
</reference>
<dbReference type="PROSITE" id="PS51459">
    <property type="entry name" value="FIDO"/>
    <property type="match status" value="1"/>
</dbReference>
<dbReference type="GO" id="GO:0070733">
    <property type="term" value="F:AMPylase activity"/>
    <property type="evidence" value="ECO:0007669"/>
    <property type="project" value="UniProtKB-EC"/>
</dbReference>
<evidence type="ECO:0000256" key="3">
    <source>
        <dbReference type="ARBA" id="ARBA00022741"/>
    </source>
</evidence>
<keyword evidence="10" id="KW-1185">Reference proteome</keyword>
<keyword evidence="2" id="KW-0548">Nucleotidyltransferase</keyword>
<evidence type="ECO:0000259" key="8">
    <source>
        <dbReference type="PROSITE" id="PS51459"/>
    </source>
</evidence>
<sequence length="250" mass="29163">MAFLWRCKMRDPYLYDDADVLINLAGIKDSKLLHMAEADITNLAMTGIYNQTYEKFNTDTLKDIHRTIFGQIYDWAGEFRTIQMIKPEDVLGGDTVHYAYPKEIKKQLTASMKEISKLKRNRQTDNDIVFRIVRITAQIWQTHPFREGNTRSVIVFAVLLAKALGFKVDHELFKAHSAYVRGALVWASQGIYAKYEYLENIFFDAILHDEGTCDEASAHSAGKYEKIGDYMVRDYKERPHEYQEHEKFKK</sequence>
<evidence type="ECO:0000256" key="4">
    <source>
        <dbReference type="ARBA" id="ARBA00022840"/>
    </source>
</evidence>
<evidence type="ECO:0000256" key="2">
    <source>
        <dbReference type="ARBA" id="ARBA00022695"/>
    </source>
</evidence>
<dbReference type="AlphaFoldDB" id="B0MJ34"/>
<dbReference type="InterPro" id="IPR003812">
    <property type="entry name" value="Fido"/>
</dbReference>
<evidence type="ECO:0000256" key="7">
    <source>
        <dbReference type="ARBA" id="ARBA00048696"/>
    </source>
</evidence>
<evidence type="ECO:0000256" key="5">
    <source>
        <dbReference type="ARBA" id="ARBA00034531"/>
    </source>
</evidence>
<proteinExistence type="predicted"/>
<feature type="domain" description="Fido" evidence="8">
    <location>
        <begin position="56"/>
        <end position="204"/>
    </location>
</feature>
<dbReference type="InterPro" id="IPR036597">
    <property type="entry name" value="Fido-like_dom_sf"/>
</dbReference>
<dbReference type="HOGENOM" id="CLU_080158_1_0_9"/>
<keyword evidence="4" id="KW-0067">ATP-binding</keyword>
<dbReference type="GO" id="GO:0051302">
    <property type="term" value="P:regulation of cell division"/>
    <property type="evidence" value="ECO:0007669"/>
    <property type="project" value="TreeGrafter"/>
</dbReference>
<gene>
    <name evidence="9" type="ORF">ANACAC_03639</name>
</gene>
<dbReference type="Pfam" id="PF02661">
    <property type="entry name" value="Fic"/>
    <property type="match status" value="1"/>
</dbReference>
<dbReference type="GO" id="GO:0005524">
    <property type="term" value="F:ATP binding"/>
    <property type="evidence" value="ECO:0007669"/>
    <property type="project" value="UniProtKB-KW"/>
</dbReference>
<protein>
    <recommendedName>
        <fullName evidence="5">protein adenylyltransferase</fullName>
        <ecNumber evidence="5">2.7.7.108</ecNumber>
    </recommendedName>
</protein>
<dbReference type="SUPFAM" id="SSF140931">
    <property type="entry name" value="Fic-like"/>
    <property type="match status" value="1"/>
</dbReference>
<accession>B0MJ34</accession>
<name>B0MJ34_ANACD</name>